<protein>
    <submittedName>
        <fullName evidence="2">Sodium:proton antiporter</fullName>
    </submittedName>
</protein>
<gene>
    <name evidence="2" type="ORF">BOV88_09435</name>
</gene>
<dbReference type="PANTHER" id="PTHR34703:SF1">
    <property type="entry name" value="ANTIPORTER SUBUNIT MNHG2-RELATED"/>
    <property type="match status" value="1"/>
</dbReference>
<dbReference type="Proteomes" id="UP000190962">
    <property type="component" value="Unassembled WGS sequence"/>
</dbReference>
<proteinExistence type="predicted"/>
<dbReference type="OrthoDB" id="9813804at2"/>
<comment type="caution">
    <text evidence="2">The sequence shown here is derived from an EMBL/GenBank/DDBJ whole genome shotgun (WGS) entry which is preliminary data.</text>
</comment>
<dbReference type="InterPro" id="IPR005133">
    <property type="entry name" value="PhaG_MnhG_YufB"/>
</dbReference>
<dbReference type="NCBIfam" id="TIGR01300">
    <property type="entry name" value="CPA3_mnhG_phaG"/>
    <property type="match status" value="1"/>
</dbReference>
<sequence length="110" mass="11600">MMHLLTDTLSWFFLLSGGLAVMIGSLGLLRFPDFYTRLHAAGITDSFGTAAILVGLAFQAGLTLVTVKLLLITVFILLTSPTSTHALAKSALHGQLKPLLKEDGGASSNT</sequence>
<dbReference type="GO" id="GO:0015385">
    <property type="term" value="F:sodium:proton antiporter activity"/>
    <property type="evidence" value="ECO:0007669"/>
    <property type="project" value="TreeGrafter"/>
</dbReference>
<organism evidence="2 3">
    <name type="scientific">Solemya velum gill symbiont</name>
    <dbReference type="NCBI Taxonomy" id="2340"/>
    <lineage>
        <taxon>Bacteria</taxon>
        <taxon>Pseudomonadati</taxon>
        <taxon>Pseudomonadota</taxon>
        <taxon>Gammaproteobacteria</taxon>
        <taxon>sulfur-oxidizing symbionts</taxon>
    </lineage>
</organism>
<accession>A0A1T2F1J8</accession>
<dbReference type="EMBL" id="MPNX01000014">
    <property type="protein sequence ID" value="OOY34519.1"/>
    <property type="molecule type" value="Genomic_DNA"/>
</dbReference>
<evidence type="ECO:0000313" key="2">
    <source>
        <dbReference type="EMBL" id="OOY34519.1"/>
    </source>
</evidence>
<feature type="transmembrane region" description="Helical" evidence="1">
    <location>
        <begin position="51"/>
        <end position="78"/>
    </location>
</feature>
<feature type="transmembrane region" description="Helical" evidence="1">
    <location>
        <begin position="12"/>
        <end position="31"/>
    </location>
</feature>
<keyword evidence="1" id="KW-0472">Membrane</keyword>
<dbReference type="PANTHER" id="PTHR34703">
    <property type="entry name" value="ANTIPORTER SUBUNIT MNHG2-RELATED"/>
    <property type="match status" value="1"/>
</dbReference>
<reference evidence="2 3" key="1">
    <citation type="submission" date="2016-11" db="EMBL/GenBank/DDBJ databases">
        <title>Mixed transmission modes and dynamic genome evolution in an obligate animal-bacterial symbiosis.</title>
        <authorList>
            <person name="Russell S.L."/>
            <person name="Corbett-Detig R.B."/>
            <person name="Cavanaugh C.M."/>
        </authorList>
    </citation>
    <scope>NUCLEOTIDE SEQUENCE [LARGE SCALE GENOMIC DNA]</scope>
    <source>
        <strain evidence="2">MA-KB16</strain>
    </source>
</reference>
<name>A0A1T2F1J8_SOVGS</name>
<dbReference type="AlphaFoldDB" id="A0A1T2F1J8"/>
<dbReference type="Pfam" id="PF03334">
    <property type="entry name" value="PhaG_MnhG_YufB"/>
    <property type="match status" value="1"/>
</dbReference>
<evidence type="ECO:0000313" key="3">
    <source>
        <dbReference type="Proteomes" id="UP000190962"/>
    </source>
</evidence>
<keyword evidence="1" id="KW-0812">Transmembrane</keyword>
<evidence type="ECO:0000256" key="1">
    <source>
        <dbReference type="SAM" id="Phobius"/>
    </source>
</evidence>
<keyword evidence="1" id="KW-1133">Transmembrane helix</keyword>